<feature type="binding site" evidence="9">
    <location>
        <position position="209"/>
    </location>
    <ligand>
        <name>ATP</name>
        <dbReference type="ChEBI" id="CHEBI:30616"/>
    </ligand>
</feature>
<dbReference type="GO" id="GO:0009102">
    <property type="term" value="P:biotin biosynthetic process"/>
    <property type="evidence" value="ECO:0007669"/>
    <property type="project" value="UniProtKB-UniRule"/>
</dbReference>
<keyword evidence="5 9" id="KW-0093">Biotin biosynthesis</keyword>
<keyword evidence="7 9" id="KW-0460">Magnesium</keyword>
<evidence type="ECO:0000256" key="5">
    <source>
        <dbReference type="ARBA" id="ARBA00022756"/>
    </source>
</evidence>
<dbReference type="Pfam" id="PF13500">
    <property type="entry name" value="AAA_26"/>
    <property type="match status" value="1"/>
</dbReference>
<comment type="caution">
    <text evidence="9">Lacks conserved residue(s) required for the propagation of feature annotation.</text>
</comment>
<comment type="subcellular location">
    <subcellularLocation>
        <location evidence="9">Cytoplasm</location>
    </subcellularLocation>
</comment>
<dbReference type="UniPathway" id="UPA00078">
    <property type="reaction ID" value="UER00161"/>
</dbReference>
<comment type="catalytic activity">
    <reaction evidence="9">
        <text>(7R,8S)-7,8-diammoniononanoate + CO2 + ATP = (4R,5S)-dethiobiotin + ADP + phosphate + 3 H(+)</text>
        <dbReference type="Rhea" id="RHEA:15805"/>
        <dbReference type="ChEBI" id="CHEBI:15378"/>
        <dbReference type="ChEBI" id="CHEBI:16526"/>
        <dbReference type="ChEBI" id="CHEBI:30616"/>
        <dbReference type="ChEBI" id="CHEBI:43474"/>
        <dbReference type="ChEBI" id="CHEBI:149469"/>
        <dbReference type="ChEBI" id="CHEBI:149473"/>
        <dbReference type="ChEBI" id="CHEBI:456216"/>
        <dbReference type="EC" id="6.3.3.3"/>
    </reaction>
</comment>
<accession>A0A5C6CY31</accession>
<dbReference type="InterPro" id="IPR027417">
    <property type="entry name" value="P-loop_NTPase"/>
</dbReference>
<dbReference type="GO" id="GO:0005829">
    <property type="term" value="C:cytosol"/>
    <property type="evidence" value="ECO:0007669"/>
    <property type="project" value="TreeGrafter"/>
</dbReference>
<dbReference type="GO" id="GO:0000287">
    <property type="term" value="F:magnesium ion binding"/>
    <property type="evidence" value="ECO:0007669"/>
    <property type="project" value="UniProtKB-UniRule"/>
</dbReference>
<feature type="binding site" evidence="9">
    <location>
        <position position="116"/>
    </location>
    <ligand>
        <name>Mg(2+)</name>
        <dbReference type="ChEBI" id="CHEBI:18420"/>
    </ligand>
</feature>
<dbReference type="AlphaFoldDB" id="A0A5C6CY31"/>
<feature type="binding site" evidence="9">
    <location>
        <position position="55"/>
    </location>
    <ligand>
        <name>Mg(2+)</name>
        <dbReference type="ChEBI" id="CHEBI:18420"/>
    </ligand>
</feature>
<feature type="active site" evidence="9">
    <location>
        <position position="38"/>
    </location>
</feature>
<dbReference type="GO" id="GO:0005524">
    <property type="term" value="F:ATP binding"/>
    <property type="evidence" value="ECO:0007669"/>
    <property type="project" value="UniProtKB-UniRule"/>
</dbReference>
<name>A0A5C6CY31_9BACT</name>
<comment type="catalytic activity">
    <reaction evidence="8">
        <text>(7R,8S)-8-amino-7-(carboxyamino)nonanoate + ATP = (4R,5S)-dethiobiotin + ADP + phosphate + H(+)</text>
        <dbReference type="Rhea" id="RHEA:63684"/>
        <dbReference type="ChEBI" id="CHEBI:15378"/>
        <dbReference type="ChEBI" id="CHEBI:30616"/>
        <dbReference type="ChEBI" id="CHEBI:43474"/>
        <dbReference type="ChEBI" id="CHEBI:149470"/>
        <dbReference type="ChEBI" id="CHEBI:149473"/>
        <dbReference type="ChEBI" id="CHEBI:456216"/>
    </reaction>
</comment>
<gene>
    <name evidence="10" type="primary">bioD1</name>
    <name evidence="9" type="synonym">bioD</name>
    <name evidence="10" type="ORF">Pla144_03000</name>
</gene>
<comment type="cofactor">
    <cofactor evidence="9">
        <name>Mg(2+)</name>
        <dbReference type="ChEBI" id="CHEBI:18420"/>
    </cofactor>
</comment>
<dbReference type="PIRSF" id="PIRSF006755">
    <property type="entry name" value="DTB_synth"/>
    <property type="match status" value="1"/>
</dbReference>
<evidence type="ECO:0000256" key="6">
    <source>
        <dbReference type="ARBA" id="ARBA00022840"/>
    </source>
</evidence>
<dbReference type="EC" id="6.3.3.3" evidence="9"/>
<feature type="binding site" evidence="9">
    <location>
        <position position="17"/>
    </location>
    <ligand>
        <name>Mg(2+)</name>
        <dbReference type="ChEBI" id="CHEBI:18420"/>
    </ligand>
</feature>
<sequence length="227" mass="23970">MTRGIFITGTNTSVGKTQVSALIARSLVADGHRVGVYKPVASGCKREGTELVAEDAVKLWEAAGRPGTLNDVCPQRFAAPLAPSMAAEAEGQAVDRGLLRSGLQVWLEQSDIVLVEGAGGLMSPLSDQDYNADLAEEFGFPLLVVALNELGTINATLQTLITAQTVVPKLPIAGIVLNRIALSPEDESIAWNAQEITRRASAPLLATVNYGQHKMNPPVDWFALAGG</sequence>
<protein>
    <recommendedName>
        <fullName evidence="9">ATP-dependent dethiobiotin synthetase BioD</fullName>
        <ecNumber evidence="9">6.3.3.3</ecNumber>
    </recommendedName>
    <alternativeName>
        <fullName evidence="9">DTB synthetase</fullName>
        <shortName evidence="9">DTBS</shortName>
    </alternativeName>
    <alternativeName>
        <fullName evidence="9">Dethiobiotin synthase</fullName>
    </alternativeName>
</protein>
<feature type="binding site" evidence="9">
    <location>
        <begin position="116"/>
        <end position="119"/>
    </location>
    <ligand>
        <name>ATP</name>
        <dbReference type="ChEBI" id="CHEBI:30616"/>
    </ligand>
</feature>
<reference evidence="10 11" key="1">
    <citation type="submission" date="2019-02" db="EMBL/GenBank/DDBJ databases">
        <title>Deep-cultivation of Planctomycetes and their phenomic and genomic characterization uncovers novel biology.</title>
        <authorList>
            <person name="Wiegand S."/>
            <person name="Jogler M."/>
            <person name="Boedeker C."/>
            <person name="Pinto D."/>
            <person name="Vollmers J."/>
            <person name="Rivas-Marin E."/>
            <person name="Kohn T."/>
            <person name="Peeters S.H."/>
            <person name="Heuer A."/>
            <person name="Rast P."/>
            <person name="Oberbeckmann S."/>
            <person name="Bunk B."/>
            <person name="Jeske O."/>
            <person name="Meyerdierks A."/>
            <person name="Storesund J.E."/>
            <person name="Kallscheuer N."/>
            <person name="Luecker S."/>
            <person name="Lage O.M."/>
            <person name="Pohl T."/>
            <person name="Merkel B.J."/>
            <person name="Hornburger P."/>
            <person name="Mueller R.-W."/>
            <person name="Bruemmer F."/>
            <person name="Labrenz M."/>
            <person name="Spormann A.M."/>
            <person name="Op Den Camp H."/>
            <person name="Overmann J."/>
            <person name="Amann R."/>
            <person name="Jetten M.S.M."/>
            <person name="Mascher T."/>
            <person name="Medema M.H."/>
            <person name="Devos D.P."/>
            <person name="Kaster A.-K."/>
            <person name="Ovreas L."/>
            <person name="Rohde M."/>
            <person name="Galperin M.Y."/>
            <person name="Jogler C."/>
        </authorList>
    </citation>
    <scope>NUCLEOTIDE SEQUENCE [LARGE SCALE GENOMIC DNA]</scope>
    <source>
        <strain evidence="10 11">Pla144</strain>
    </source>
</reference>
<dbReference type="EMBL" id="SJPS01000001">
    <property type="protein sequence ID" value="TWU29522.1"/>
    <property type="molecule type" value="Genomic_DNA"/>
</dbReference>
<dbReference type="PANTHER" id="PTHR43210:SF2">
    <property type="entry name" value="ATP-DEPENDENT DETHIOBIOTIN SYNTHETASE BIOD 2"/>
    <property type="match status" value="1"/>
</dbReference>
<comment type="function">
    <text evidence="9">Catalyzes a mechanistically unusual reaction, the ATP-dependent insertion of CO2 between the N7 and N8 nitrogen atoms of 7,8-diaminopelargonic acid (DAPA, also called 7,8-diammoniononanoate) to form a ureido ring.</text>
</comment>
<dbReference type="GO" id="GO:0004141">
    <property type="term" value="F:dethiobiotin synthase activity"/>
    <property type="evidence" value="ECO:0007669"/>
    <property type="project" value="UniProtKB-UniRule"/>
</dbReference>
<evidence type="ECO:0000256" key="7">
    <source>
        <dbReference type="ARBA" id="ARBA00022842"/>
    </source>
</evidence>
<evidence type="ECO:0000256" key="3">
    <source>
        <dbReference type="ARBA" id="ARBA00022723"/>
    </source>
</evidence>
<comment type="pathway">
    <text evidence="9">Cofactor biosynthesis; biotin biosynthesis; biotin from 7,8-diaminononanoate: step 1/2.</text>
</comment>
<feature type="binding site" evidence="9">
    <location>
        <position position="55"/>
    </location>
    <ligand>
        <name>ATP</name>
        <dbReference type="ChEBI" id="CHEBI:30616"/>
    </ligand>
</feature>
<dbReference type="CDD" id="cd03109">
    <property type="entry name" value="DTBS"/>
    <property type="match status" value="1"/>
</dbReference>
<comment type="similarity">
    <text evidence="9">Belongs to the dethiobiotin synthetase family.</text>
</comment>
<evidence type="ECO:0000313" key="10">
    <source>
        <dbReference type="EMBL" id="TWU29522.1"/>
    </source>
</evidence>
<comment type="caution">
    <text evidence="10">The sequence shown here is derived from an EMBL/GenBank/DDBJ whole genome shotgun (WGS) entry which is preliminary data.</text>
</comment>
<keyword evidence="3 9" id="KW-0479">Metal-binding</keyword>
<keyword evidence="6 9" id="KW-0067">ATP-binding</keyword>
<dbReference type="SUPFAM" id="SSF52540">
    <property type="entry name" value="P-loop containing nucleoside triphosphate hydrolases"/>
    <property type="match status" value="1"/>
</dbReference>
<comment type="subunit">
    <text evidence="9">Homodimer.</text>
</comment>
<evidence type="ECO:0000256" key="1">
    <source>
        <dbReference type="ARBA" id="ARBA00022490"/>
    </source>
</evidence>
<dbReference type="OrthoDB" id="9802097at2"/>
<dbReference type="NCBIfam" id="TIGR00347">
    <property type="entry name" value="bioD"/>
    <property type="match status" value="1"/>
</dbReference>
<dbReference type="HAMAP" id="MF_00336">
    <property type="entry name" value="BioD"/>
    <property type="match status" value="1"/>
</dbReference>
<dbReference type="InterPro" id="IPR004472">
    <property type="entry name" value="DTB_synth_BioD"/>
</dbReference>
<evidence type="ECO:0000256" key="2">
    <source>
        <dbReference type="ARBA" id="ARBA00022598"/>
    </source>
</evidence>
<dbReference type="PANTHER" id="PTHR43210">
    <property type="entry name" value="DETHIOBIOTIN SYNTHETASE"/>
    <property type="match status" value="1"/>
</dbReference>
<keyword evidence="2 9" id="KW-0436">Ligase</keyword>
<evidence type="ECO:0000256" key="9">
    <source>
        <dbReference type="HAMAP-Rule" id="MF_00336"/>
    </source>
</evidence>
<dbReference type="Gene3D" id="3.40.50.300">
    <property type="entry name" value="P-loop containing nucleotide triphosphate hydrolases"/>
    <property type="match status" value="1"/>
</dbReference>
<dbReference type="RefSeq" id="WP_146447537.1">
    <property type="nucleotide sequence ID" value="NZ_SJPS01000001.1"/>
</dbReference>
<keyword evidence="1 9" id="KW-0963">Cytoplasm</keyword>
<feature type="binding site" evidence="9">
    <location>
        <position position="42"/>
    </location>
    <ligand>
        <name>substrate</name>
    </ligand>
</feature>
<feature type="binding site" evidence="9">
    <location>
        <begin position="178"/>
        <end position="179"/>
    </location>
    <ligand>
        <name>ATP</name>
        <dbReference type="ChEBI" id="CHEBI:30616"/>
    </ligand>
</feature>
<organism evidence="10 11">
    <name type="scientific">Bythopirellula polymerisocia</name>
    <dbReference type="NCBI Taxonomy" id="2528003"/>
    <lineage>
        <taxon>Bacteria</taxon>
        <taxon>Pseudomonadati</taxon>
        <taxon>Planctomycetota</taxon>
        <taxon>Planctomycetia</taxon>
        <taxon>Pirellulales</taxon>
        <taxon>Lacipirellulaceae</taxon>
        <taxon>Bythopirellula</taxon>
    </lineage>
</organism>
<keyword evidence="4 9" id="KW-0547">Nucleotide-binding</keyword>
<evidence type="ECO:0000256" key="8">
    <source>
        <dbReference type="ARBA" id="ARBA00047386"/>
    </source>
</evidence>
<keyword evidence="11" id="KW-1185">Reference proteome</keyword>
<dbReference type="Proteomes" id="UP000318437">
    <property type="component" value="Unassembled WGS sequence"/>
</dbReference>
<proteinExistence type="inferred from homology"/>
<evidence type="ECO:0000256" key="4">
    <source>
        <dbReference type="ARBA" id="ARBA00022741"/>
    </source>
</evidence>
<evidence type="ECO:0000313" key="11">
    <source>
        <dbReference type="Proteomes" id="UP000318437"/>
    </source>
</evidence>